<evidence type="ECO:0000313" key="3">
    <source>
        <dbReference type="Proteomes" id="UP001165427"/>
    </source>
</evidence>
<keyword evidence="1" id="KW-0472">Membrane</keyword>
<feature type="transmembrane region" description="Helical" evidence="1">
    <location>
        <begin position="21"/>
        <end position="43"/>
    </location>
</feature>
<dbReference type="AlphaFoldDB" id="A0AA41R7H1"/>
<dbReference type="EMBL" id="JALJRB010000006">
    <property type="protein sequence ID" value="MCJ8500438.1"/>
    <property type="molecule type" value="Genomic_DNA"/>
</dbReference>
<keyword evidence="1" id="KW-0812">Transmembrane</keyword>
<dbReference type="Proteomes" id="UP001165427">
    <property type="component" value="Unassembled WGS sequence"/>
</dbReference>
<organism evidence="2 3">
    <name type="scientific">Desulfatitalea alkaliphila</name>
    <dbReference type="NCBI Taxonomy" id="2929485"/>
    <lineage>
        <taxon>Bacteria</taxon>
        <taxon>Pseudomonadati</taxon>
        <taxon>Thermodesulfobacteriota</taxon>
        <taxon>Desulfobacteria</taxon>
        <taxon>Desulfobacterales</taxon>
        <taxon>Desulfosarcinaceae</taxon>
        <taxon>Desulfatitalea</taxon>
    </lineage>
</organism>
<keyword evidence="1" id="KW-1133">Transmembrane helix</keyword>
<dbReference type="RefSeq" id="WP_246904781.1">
    <property type="nucleotide sequence ID" value="NZ_JALJRB010000006.1"/>
</dbReference>
<keyword evidence="3" id="KW-1185">Reference proteome</keyword>
<reference evidence="2" key="1">
    <citation type="submission" date="2022-04" db="EMBL/GenBank/DDBJ databases">
        <title>Desulfatitalea alkaliphila sp. nov., a novel anaerobic sulfate-reducing bacterium isolated from terrestrial mud volcano, Taman Peninsula, Russia.</title>
        <authorList>
            <person name="Khomyakova M.A."/>
            <person name="Merkel A.Y."/>
            <person name="Slobodkin A.I."/>
        </authorList>
    </citation>
    <scope>NUCLEOTIDE SEQUENCE</scope>
    <source>
        <strain evidence="2">M08but</strain>
    </source>
</reference>
<evidence type="ECO:0000313" key="2">
    <source>
        <dbReference type="EMBL" id="MCJ8500438.1"/>
    </source>
</evidence>
<accession>A0AA41R7H1</accession>
<comment type="caution">
    <text evidence="2">The sequence shown here is derived from an EMBL/GenBank/DDBJ whole genome shotgun (WGS) entry which is preliminary data.</text>
</comment>
<gene>
    <name evidence="2" type="ORF">MRX98_07620</name>
</gene>
<evidence type="ECO:0000256" key="1">
    <source>
        <dbReference type="SAM" id="Phobius"/>
    </source>
</evidence>
<feature type="transmembrane region" description="Helical" evidence="1">
    <location>
        <begin position="55"/>
        <end position="76"/>
    </location>
</feature>
<protein>
    <submittedName>
        <fullName evidence="2">Uncharacterized protein</fullName>
    </submittedName>
</protein>
<name>A0AA41R7H1_9BACT</name>
<sequence length="89" mass="10103">MRLDPQPLFRRVITPWYDGPVACWVVIVMMAGVLLFSIAGIVVARRNPDFHGHTWVPALLLLAGLFVLLSTVVRLLRRRLGRRVRSNGE</sequence>
<proteinExistence type="predicted"/>